<proteinExistence type="inferred from homology"/>
<evidence type="ECO:0000256" key="6">
    <source>
        <dbReference type="ARBA" id="ARBA00022801"/>
    </source>
</evidence>
<dbReference type="SUPFAM" id="SSF56655">
    <property type="entry name" value="Carbohydrate phosphatase"/>
    <property type="match status" value="1"/>
</dbReference>
<keyword evidence="11" id="KW-1185">Reference proteome</keyword>
<keyword evidence="7 9" id="KW-0460">Magnesium</keyword>
<reference evidence="11" key="1">
    <citation type="journal article" date="2019" name="Int. J. Syst. Evol. Microbiol.">
        <title>The Global Catalogue of Microorganisms (GCM) 10K type strain sequencing project: providing services to taxonomists for standard genome sequencing and annotation.</title>
        <authorList>
            <consortium name="The Broad Institute Genomics Platform"/>
            <consortium name="The Broad Institute Genome Sequencing Center for Infectious Disease"/>
            <person name="Wu L."/>
            <person name="Ma J."/>
        </authorList>
    </citation>
    <scope>NUCLEOTIDE SEQUENCE [LARGE SCALE GENOMIC DNA]</scope>
    <source>
        <strain evidence="11">CCUG 61697</strain>
    </source>
</reference>
<gene>
    <name evidence="9 10" type="primary">cysQ</name>
    <name evidence="10" type="ORF">ACFQ2F_05645</name>
</gene>
<dbReference type="Gene3D" id="3.30.540.10">
    <property type="entry name" value="Fructose-1,6-Bisphosphatase, subunit A, domain 1"/>
    <property type="match status" value="1"/>
</dbReference>
<dbReference type="EC" id="3.1.3.7" evidence="9"/>
<feature type="binding site" evidence="9">
    <location>
        <position position="70"/>
    </location>
    <ligand>
        <name>Mg(2+)</name>
        <dbReference type="ChEBI" id="CHEBI:18420"/>
        <label>1</label>
    </ligand>
</feature>
<dbReference type="Proteomes" id="UP001597102">
    <property type="component" value="Unassembled WGS sequence"/>
</dbReference>
<comment type="similarity">
    <text evidence="2 9">Belongs to the inositol monophosphatase superfamily. CysQ family.</text>
</comment>
<evidence type="ECO:0000256" key="4">
    <source>
        <dbReference type="ARBA" id="ARBA00022519"/>
    </source>
</evidence>
<keyword evidence="8 9" id="KW-0472">Membrane</keyword>
<dbReference type="GO" id="GO:0008441">
    <property type="term" value="F:3'(2'),5'-bisphosphate nucleotidase activity"/>
    <property type="evidence" value="ECO:0007669"/>
    <property type="project" value="UniProtKB-EC"/>
</dbReference>
<evidence type="ECO:0000313" key="10">
    <source>
        <dbReference type="EMBL" id="MFD0986576.1"/>
    </source>
</evidence>
<comment type="subcellular location">
    <subcellularLocation>
        <location evidence="9">Cell inner membrane</location>
        <topology evidence="9">Peripheral membrane protein</topology>
        <orientation evidence="9">Cytoplasmic side</orientation>
    </subcellularLocation>
</comment>
<evidence type="ECO:0000256" key="2">
    <source>
        <dbReference type="ARBA" id="ARBA00005289"/>
    </source>
</evidence>
<feature type="binding site" evidence="9">
    <location>
        <position position="223"/>
    </location>
    <ligand>
        <name>Mg(2+)</name>
        <dbReference type="ChEBI" id="CHEBI:18420"/>
        <label>2</label>
    </ligand>
</feature>
<comment type="cofactor">
    <cofactor evidence="9">
        <name>Mg(2+)</name>
        <dbReference type="ChEBI" id="CHEBI:18420"/>
    </cofactor>
</comment>
<evidence type="ECO:0000256" key="7">
    <source>
        <dbReference type="ARBA" id="ARBA00022842"/>
    </source>
</evidence>
<dbReference type="HAMAP" id="MF_02095">
    <property type="entry name" value="CysQ"/>
    <property type="match status" value="1"/>
</dbReference>
<evidence type="ECO:0000313" key="11">
    <source>
        <dbReference type="Proteomes" id="UP001597102"/>
    </source>
</evidence>
<dbReference type="PRINTS" id="PR00377">
    <property type="entry name" value="IMPHPHTASES"/>
</dbReference>
<comment type="catalytic activity">
    <reaction evidence="1 9">
        <text>adenosine 3',5'-bisphosphate + H2O = AMP + phosphate</text>
        <dbReference type="Rhea" id="RHEA:10040"/>
        <dbReference type="ChEBI" id="CHEBI:15377"/>
        <dbReference type="ChEBI" id="CHEBI:43474"/>
        <dbReference type="ChEBI" id="CHEBI:58343"/>
        <dbReference type="ChEBI" id="CHEBI:456215"/>
        <dbReference type="EC" id="3.1.3.7"/>
    </reaction>
</comment>
<keyword evidence="6 9" id="KW-0378">Hydrolase</keyword>
<dbReference type="PANTHER" id="PTHR43028:SF5">
    <property type="entry name" value="3'(2'),5'-BISPHOSPHATE NUCLEOTIDASE 1"/>
    <property type="match status" value="1"/>
</dbReference>
<evidence type="ECO:0000256" key="8">
    <source>
        <dbReference type="ARBA" id="ARBA00023136"/>
    </source>
</evidence>
<feature type="binding site" evidence="9">
    <location>
        <position position="88"/>
    </location>
    <ligand>
        <name>Mg(2+)</name>
        <dbReference type="ChEBI" id="CHEBI:18420"/>
        <label>1</label>
    </ligand>
</feature>
<feature type="binding site" evidence="9">
    <location>
        <position position="91"/>
    </location>
    <ligand>
        <name>Mg(2+)</name>
        <dbReference type="ChEBI" id="CHEBI:18420"/>
        <label>2</label>
    </ligand>
</feature>
<dbReference type="PROSITE" id="PS00629">
    <property type="entry name" value="IMP_1"/>
    <property type="match status" value="1"/>
</dbReference>
<dbReference type="NCBIfam" id="TIGR01331">
    <property type="entry name" value="bisphos_cysQ"/>
    <property type="match status" value="1"/>
</dbReference>
<feature type="binding site" evidence="9">
    <location>
        <position position="88"/>
    </location>
    <ligand>
        <name>Mg(2+)</name>
        <dbReference type="ChEBI" id="CHEBI:18420"/>
        <label>2</label>
    </ligand>
</feature>
<evidence type="ECO:0000256" key="3">
    <source>
        <dbReference type="ARBA" id="ARBA00022475"/>
    </source>
</evidence>
<dbReference type="EMBL" id="JBHTJO010000001">
    <property type="protein sequence ID" value="MFD0986576.1"/>
    <property type="molecule type" value="Genomic_DNA"/>
</dbReference>
<accession>A0ABW3J919</accession>
<dbReference type="Gene3D" id="3.40.190.80">
    <property type="match status" value="1"/>
</dbReference>
<dbReference type="RefSeq" id="WP_379086974.1">
    <property type="nucleotide sequence ID" value="NZ_JBHTJO010000001.1"/>
</dbReference>
<dbReference type="InterPro" id="IPR050725">
    <property type="entry name" value="CysQ/Inositol_MonoPase"/>
</dbReference>
<dbReference type="InterPro" id="IPR006240">
    <property type="entry name" value="CysQ"/>
</dbReference>
<feature type="binding site" evidence="9">
    <location>
        <begin position="90"/>
        <end position="93"/>
    </location>
    <ligand>
        <name>substrate</name>
    </ligand>
</feature>
<feature type="binding site" evidence="9">
    <location>
        <position position="223"/>
    </location>
    <ligand>
        <name>substrate</name>
    </ligand>
</feature>
<comment type="caution">
    <text evidence="10">The sequence shown here is derived from an EMBL/GenBank/DDBJ whole genome shotgun (WGS) entry which is preliminary data.</text>
</comment>
<dbReference type="InterPro" id="IPR000760">
    <property type="entry name" value="Inositol_monophosphatase-like"/>
</dbReference>
<dbReference type="InterPro" id="IPR020550">
    <property type="entry name" value="Inositol_monophosphatase_CS"/>
</dbReference>
<evidence type="ECO:0000256" key="9">
    <source>
        <dbReference type="HAMAP-Rule" id="MF_02095"/>
    </source>
</evidence>
<keyword evidence="5 9" id="KW-0479">Metal-binding</keyword>
<evidence type="ECO:0000256" key="1">
    <source>
        <dbReference type="ARBA" id="ARBA00001625"/>
    </source>
</evidence>
<evidence type="ECO:0000256" key="5">
    <source>
        <dbReference type="ARBA" id="ARBA00022723"/>
    </source>
</evidence>
<name>A0ABW3J919_9HYPH</name>
<keyword evidence="3 9" id="KW-1003">Cell membrane</keyword>
<feature type="binding site" evidence="9">
    <location>
        <position position="90"/>
    </location>
    <ligand>
        <name>Mg(2+)</name>
        <dbReference type="ChEBI" id="CHEBI:18420"/>
        <label>1</label>
    </ligand>
</feature>
<dbReference type="Pfam" id="PF00459">
    <property type="entry name" value="Inositol_P"/>
    <property type="match status" value="1"/>
</dbReference>
<keyword evidence="4 9" id="KW-0997">Cell inner membrane</keyword>
<dbReference type="InterPro" id="IPR020583">
    <property type="entry name" value="Inositol_monoP_metal-BS"/>
</dbReference>
<comment type="function">
    <text evidence="9">Converts adenosine-3',5'-bisphosphate (PAP) to AMP.</text>
</comment>
<sequence>MKSFDSERACEMLLVANRQAGAAIMRHYHSDAGFERKSDDSPVTLADKESEAVLLAVLREIDPEIPIVSEESAHELDRDRGDQFFLVDPLDGTKEFIKRRTDFTVNVALIEDGVPVFGMVYAPARKEIAFTIAEHRAVAASLDPDIEAEQQTLDAHPISVRDVPAEGITAMVSASHFDEATEDFLKDLPIAERHSAGSSLKFIQLAEGKADLYPRFGPTMEWDTAAADAVLRAAGGSVVTIDGNPLRYGKWDSGLKNPAFIAWGRKPA</sequence>
<dbReference type="PROSITE" id="PS00630">
    <property type="entry name" value="IMP_2"/>
    <property type="match status" value="1"/>
</dbReference>
<organism evidence="10 11">
    <name type="scientific">Methyloligella solikamskensis</name>
    <dbReference type="NCBI Taxonomy" id="1177756"/>
    <lineage>
        <taxon>Bacteria</taxon>
        <taxon>Pseudomonadati</taxon>
        <taxon>Pseudomonadota</taxon>
        <taxon>Alphaproteobacteria</taxon>
        <taxon>Hyphomicrobiales</taxon>
        <taxon>Hyphomicrobiaceae</taxon>
        <taxon>Methyloligella</taxon>
    </lineage>
</organism>
<dbReference type="CDD" id="cd01638">
    <property type="entry name" value="CysQ"/>
    <property type="match status" value="1"/>
</dbReference>
<protein>
    <recommendedName>
        <fullName evidence="9">3'(2'),5'-bisphosphate nucleotidase CysQ</fullName>
        <ecNumber evidence="9">3.1.3.7</ecNumber>
    </recommendedName>
    <alternativeName>
        <fullName evidence="9">3'(2'),5-bisphosphonucleoside 3'(2')-phosphohydrolase</fullName>
    </alternativeName>
    <alternativeName>
        <fullName evidence="9">3'-phosphoadenosine 5'-phosphate phosphatase</fullName>
        <shortName evidence="9">PAP phosphatase</shortName>
    </alternativeName>
</protein>
<dbReference type="PANTHER" id="PTHR43028">
    <property type="entry name" value="3'(2'),5'-BISPHOSPHATE NUCLEOTIDASE 1"/>
    <property type="match status" value="1"/>
</dbReference>
<feature type="binding site" evidence="9">
    <location>
        <position position="70"/>
    </location>
    <ligand>
        <name>substrate</name>
    </ligand>
</feature>